<dbReference type="Pfam" id="PF00743">
    <property type="entry name" value="FMO-like"/>
    <property type="match status" value="1"/>
</dbReference>
<keyword evidence="3" id="KW-0274">FAD</keyword>
<keyword evidence="6" id="KW-0472">Membrane</keyword>
<evidence type="ECO:0000256" key="6">
    <source>
        <dbReference type="SAM" id="Phobius"/>
    </source>
</evidence>
<evidence type="ECO:0000256" key="2">
    <source>
        <dbReference type="ARBA" id="ARBA00022630"/>
    </source>
</evidence>
<feature type="region of interest" description="Disordered" evidence="5">
    <location>
        <begin position="595"/>
        <end position="653"/>
    </location>
</feature>
<dbReference type="GO" id="GO:0050661">
    <property type="term" value="F:NADP binding"/>
    <property type="evidence" value="ECO:0007669"/>
    <property type="project" value="InterPro"/>
</dbReference>
<organism evidence="7">
    <name type="scientific">Phaffia rhodozyma</name>
    <name type="common">Yeast</name>
    <name type="synonym">Xanthophyllomyces dendrorhous</name>
    <dbReference type="NCBI Taxonomy" id="264483"/>
    <lineage>
        <taxon>Eukaryota</taxon>
        <taxon>Fungi</taxon>
        <taxon>Dikarya</taxon>
        <taxon>Basidiomycota</taxon>
        <taxon>Agaricomycotina</taxon>
        <taxon>Tremellomycetes</taxon>
        <taxon>Cystofilobasidiales</taxon>
        <taxon>Mrakiaceae</taxon>
        <taxon>Phaffia</taxon>
    </lineage>
</organism>
<keyword evidence="6" id="KW-0812">Transmembrane</keyword>
<proteinExistence type="inferred from homology"/>
<accession>A0A0F7SVF0</accession>
<dbReference type="InterPro" id="IPR036188">
    <property type="entry name" value="FAD/NAD-bd_sf"/>
</dbReference>
<evidence type="ECO:0000256" key="3">
    <source>
        <dbReference type="ARBA" id="ARBA00022827"/>
    </source>
</evidence>
<feature type="transmembrane region" description="Helical" evidence="6">
    <location>
        <begin position="548"/>
        <end position="575"/>
    </location>
</feature>
<dbReference type="InterPro" id="IPR020946">
    <property type="entry name" value="Flavin_mOase-like"/>
</dbReference>
<reference evidence="7" key="1">
    <citation type="submission" date="2014-08" db="EMBL/GenBank/DDBJ databases">
        <authorList>
            <person name="Sharma Rahul"/>
            <person name="Thines Marco"/>
        </authorList>
    </citation>
    <scope>NUCLEOTIDE SEQUENCE</scope>
</reference>
<evidence type="ECO:0000313" key="7">
    <source>
        <dbReference type="EMBL" id="CED83928.1"/>
    </source>
</evidence>
<dbReference type="GO" id="GO:0050660">
    <property type="term" value="F:flavin adenine dinucleotide binding"/>
    <property type="evidence" value="ECO:0007669"/>
    <property type="project" value="InterPro"/>
</dbReference>
<dbReference type="PANTHER" id="PTHR23023">
    <property type="entry name" value="DIMETHYLANILINE MONOOXYGENASE"/>
    <property type="match status" value="1"/>
</dbReference>
<name>A0A0F7SVF0_PHARH</name>
<dbReference type="SUPFAM" id="SSF51905">
    <property type="entry name" value="FAD/NAD(P)-binding domain"/>
    <property type="match status" value="2"/>
</dbReference>
<dbReference type="EMBL" id="LN483157">
    <property type="protein sequence ID" value="CED83928.1"/>
    <property type="molecule type" value="Genomic_DNA"/>
</dbReference>
<dbReference type="GO" id="GO:0004499">
    <property type="term" value="F:N,N-dimethylaniline monooxygenase activity"/>
    <property type="evidence" value="ECO:0007669"/>
    <property type="project" value="InterPro"/>
</dbReference>
<keyword evidence="7" id="KW-0503">Monooxygenase</keyword>
<protein>
    <submittedName>
        <fullName evidence="7">Dimethylaniline monooxygenase</fullName>
    </submittedName>
</protein>
<comment type="similarity">
    <text evidence="1">Belongs to the FMO family.</text>
</comment>
<sequence>MLSWRTGGPAGLVALKTLTENGFDPILYEAEEKIGGTFRYRGYENAELVSSKQLTAFSDFRFPPEQGDHVSLPEYVAYLERYVDHFNLQRRIRTGHRVVDVRRLDEGGHEVKIKRKMSEDTQTIRVKYLCICTGLHVLPQIPTIRGIQHISAHSDKQVLHSSSYKGRAQLAGKKVCILGTGETGMDLAYESIKSGAKEVWMCTRGGFLSFPKVLNNFSILGVTFDGHLPIDGLITNLFESTYVHKWVAASHLRWFVSDFVIKRVLWLLTGTSGGCNQWVGELPEERLGRAYVFLNKSHKAMMYLNRPYKSRSRLLSFLSSYHDPPDDVATPGKVEILPWPIGVDDRGGFRFDWGTARAKGGSWKEVEKRLGEAKVEPDLVLMATGYTQEFDGWLGHEYPRPWEANSRDIIREGSEDVSFIGFVRPGVGAIPPIAEQQAMWWTLLIQKRMKLPMTPPHYYLLSKPTSRIQYGVDHSTYMSTLAKDMGSAPGLLDLWWQHGWFITLVYCFSAAFTTNYRLVGPFADVSAPEIVRTELWETVTRRGALGNLFMGVIPMLFYCSINLTAWFLEIIWILLGHPDVIGFARQWGLIKPETFSDSPSYSSMRSDRSKGNVQTNRMRTRSDNKTGPISGCESRELKSPPGGNMELELKPEM</sequence>
<keyword evidence="2" id="KW-0285">Flavoprotein</keyword>
<dbReference type="InterPro" id="IPR050346">
    <property type="entry name" value="FMO-like"/>
</dbReference>
<evidence type="ECO:0000256" key="1">
    <source>
        <dbReference type="ARBA" id="ARBA00009183"/>
    </source>
</evidence>
<dbReference type="AlphaFoldDB" id="A0A0F7SVF0"/>
<keyword evidence="6" id="KW-1133">Transmembrane helix</keyword>
<evidence type="ECO:0000256" key="4">
    <source>
        <dbReference type="ARBA" id="ARBA00023002"/>
    </source>
</evidence>
<keyword evidence="4" id="KW-0560">Oxidoreductase</keyword>
<dbReference type="Gene3D" id="3.50.50.60">
    <property type="entry name" value="FAD/NAD(P)-binding domain"/>
    <property type="match status" value="1"/>
</dbReference>
<evidence type="ECO:0000256" key="5">
    <source>
        <dbReference type="SAM" id="MobiDB-lite"/>
    </source>
</evidence>